<dbReference type="KEGG" id="lpav:PLANPX_3201"/>
<reference evidence="2" key="1">
    <citation type="submission" date="2019-10" db="EMBL/GenBank/DDBJ databases">
        <title>Lacipirellula parvula gen. nov., sp. nov., representing a lineage of planctomycetes widespread in freshwater anoxic habitats, and description of the family Lacipirellulaceae.</title>
        <authorList>
            <person name="Dedysh S.N."/>
            <person name="Kulichevskaya I.S."/>
            <person name="Beletsky A.V."/>
            <person name="Rakitin A.L."/>
            <person name="Mardanov A.V."/>
            <person name="Ivanova A.A."/>
            <person name="Saltykova V.X."/>
            <person name="Rijpstra W.I.C."/>
            <person name="Sinninghe Damste J.S."/>
            <person name="Ravin N.V."/>
        </authorList>
    </citation>
    <scope>NUCLEOTIDE SEQUENCE [LARGE SCALE GENOMIC DNA]</scope>
    <source>
        <strain evidence="2">PX69</strain>
    </source>
</reference>
<dbReference type="Proteomes" id="UP000326837">
    <property type="component" value="Chromosome"/>
</dbReference>
<accession>A0A5K7XKX7</accession>
<dbReference type="EMBL" id="AP021861">
    <property type="protein sequence ID" value="BBO33589.1"/>
    <property type="molecule type" value="Genomic_DNA"/>
</dbReference>
<keyword evidence="2" id="KW-1185">Reference proteome</keyword>
<proteinExistence type="predicted"/>
<dbReference type="AlphaFoldDB" id="A0A5K7XKX7"/>
<sequence>MLFIAELCIAGLGQQVVVSCHDAGDISVPVFLVDPEFYDEFLESAEYMHDTPAATACCELSGRCNRHEWELSYYARWRVVYQPGPFDIDVTIEPAPTKVVMPLLSRDSMPPFKSSFPLRRGVAESGG</sequence>
<gene>
    <name evidence="1" type="ORF">PLANPX_3201</name>
</gene>
<protein>
    <submittedName>
        <fullName evidence="1">Uncharacterized protein</fullName>
    </submittedName>
</protein>
<organism evidence="1 2">
    <name type="scientific">Lacipirellula parvula</name>
    <dbReference type="NCBI Taxonomy" id="2650471"/>
    <lineage>
        <taxon>Bacteria</taxon>
        <taxon>Pseudomonadati</taxon>
        <taxon>Planctomycetota</taxon>
        <taxon>Planctomycetia</taxon>
        <taxon>Pirellulales</taxon>
        <taxon>Lacipirellulaceae</taxon>
        <taxon>Lacipirellula</taxon>
    </lineage>
</organism>
<name>A0A5K7XKX7_9BACT</name>
<evidence type="ECO:0000313" key="2">
    <source>
        <dbReference type="Proteomes" id="UP000326837"/>
    </source>
</evidence>
<evidence type="ECO:0000313" key="1">
    <source>
        <dbReference type="EMBL" id="BBO33589.1"/>
    </source>
</evidence>